<dbReference type="Gene3D" id="3.40.50.720">
    <property type="entry name" value="NAD(P)-binding Rossmann-like Domain"/>
    <property type="match status" value="1"/>
</dbReference>
<keyword evidence="6" id="KW-1185">Reference proteome</keyword>
<dbReference type="PRINTS" id="PR00080">
    <property type="entry name" value="SDRFAMILY"/>
</dbReference>
<organism evidence="5 6">
    <name type="scientific">Isoalcanivorax beigongshangi</name>
    <dbReference type="NCBI Taxonomy" id="3238810"/>
    <lineage>
        <taxon>Bacteria</taxon>
        <taxon>Pseudomonadati</taxon>
        <taxon>Pseudomonadota</taxon>
        <taxon>Gammaproteobacteria</taxon>
        <taxon>Oceanospirillales</taxon>
        <taxon>Alcanivoracaceae</taxon>
        <taxon>Isoalcanivorax</taxon>
    </lineage>
</organism>
<sequence>MNDTILLTGAASGITRATARLFHRHGWRLALLDQDAAALQDVAAELRDADGRPAWHQAVDVTDNDAVVAAVNAAGEALGTLRVLFNGAGILRVGPFEDIPLAVHRRLIDINVIGLMQVTLAALPWLQRAERPVVVNMSSASAVYGIPHFASYSASKFAVRALTESLQIEWERHGIHVCDIMPPFVRTPMVDEQSWQPPVIRRLGVNLEAEDVAAAAFEAVRSAKVHHPVSAPFKALVWMEKLAPRDITRRMIRWLSRD</sequence>
<dbReference type="InterPro" id="IPR036291">
    <property type="entry name" value="NAD(P)-bd_dom_sf"/>
</dbReference>
<evidence type="ECO:0000313" key="5">
    <source>
        <dbReference type="EMBL" id="MEY1661097.1"/>
    </source>
</evidence>
<dbReference type="InterPro" id="IPR020904">
    <property type="entry name" value="Sc_DH/Rdtase_CS"/>
</dbReference>
<keyword evidence="2" id="KW-0560">Oxidoreductase</keyword>
<name>A0ABV4AE34_9GAMM</name>
<evidence type="ECO:0000259" key="4">
    <source>
        <dbReference type="SMART" id="SM00822"/>
    </source>
</evidence>
<dbReference type="PROSITE" id="PS00061">
    <property type="entry name" value="ADH_SHORT"/>
    <property type="match status" value="1"/>
</dbReference>
<evidence type="ECO:0000313" key="6">
    <source>
        <dbReference type="Proteomes" id="UP001562065"/>
    </source>
</evidence>
<dbReference type="RefSeq" id="WP_369454334.1">
    <property type="nucleotide sequence ID" value="NZ_JBGCUO010000001.1"/>
</dbReference>
<dbReference type="PRINTS" id="PR00081">
    <property type="entry name" value="GDHRDH"/>
</dbReference>
<evidence type="ECO:0000256" key="3">
    <source>
        <dbReference type="RuleBase" id="RU000363"/>
    </source>
</evidence>
<evidence type="ECO:0000256" key="2">
    <source>
        <dbReference type="ARBA" id="ARBA00023002"/>
    </source>
</evidence>
<dbReference type="SUPFAM" id="SSF51735">
    <property type="entry name" value="NAD(P)-binding Rossmann-fold domains"/>
    <property type="match status" value="1"/>
</dbReference>
<feature type="domain" description="Ketoreductase" evidence="4">
    <location>
        <begin position="3"/>
        <end position="198"/>
    </location>
</feature>
<dbReference type="PANTHER" id="PTHR44196">
    <property type="entry name" value="DEHYDROGENASE/REDUCTASE SDR FAMILY MEMBER 7B"/>
    <property type="match status" value="1"/>
</dbReference>
<comment type="similarity">
    <text evidence="1 3">Belongs to the short-chain dehydrogenases/reductases (SDR) family.</text>
</comment>
<dbReference type="SMART" id="SM00822">
    <property type="entry name" value="PKS_KR"/>
    <property type="match status" value="1"/>
</dbReference>
<evidence type="ECO:0000256" key="1">
    <source>
        <dbReference type="ARBA" id="ARBA00006484"/>
    </source>
</evidence>
<dbReference type="InterPro" id="IPR002347">
    <property type="entry name" value="SDR_fam"/>
</dbReference>
<dbReference type="InterPro" id="IPR057326">
    <property type="entry name" value="KR_dom"/>
</dbReference>
<accession>A0ABV4AE34</accession>
<dbReference type="PANTHER" id="PTHR44196:SF1">
    <property type="entry name" value="DEHYDROGENASE_REDUCTASE SDR FAMILY MEMBER 7B"/>
    <property type="match status" value="1"/>
</dbReference>
<gene>
    <name evidence="5" type="ORF">AB5I84_02920</name>
</gene>
<proteinExistence type="inferred from homology"/>
<dbReference type="NCBIfam" id="NF006123">
    <property type="entry name" value="PRK08267.1"/>
    <property type="match status" value="1"/>
</dbReference>
<reference evidence="5 6" key="1">
    <citation type="submission" date="2024-07" db="EMBL/GenBank/DDBJ databases">
        <authorList>
            <person name="Ren Q."/>
        </authorList>
    </citation>
    <scope>NUCLEOTIDE SEQUENCE [LARGE SCALE GENOMIC DNA]</scope>
    <source>
        <strain evidence="5 6">REN37</strain>
    </source>
</reference>
<protein>
    <submittedName>
        <fullName evidence="5">SDR family oxidoreductase</fullName>
    </submittedName>
</protein>
<dbReference type="EMBL" id="JBGCUO010000001">
    <property type="protein sequence ID" value="MEY1661097.1"/>
    <property type="molecule type" value="Genomic_DNA"/>
</dbReference>
<comment type="caution">
    <text evidence="5">The sequence shown here is derived from an EMBL/GenBank/DDBJ whole genome shotgun (WGS) entry which is preliminary data.</text>
</comment>
<dbReference type="Pfam" id="PF00106">
    <property type="entry name" value="adh_short"/>
    <property type="match status" value="1"/>
</dbReference>
<dbReference type="Proteomes" id="UP001562065">
    <property type="component" value="Unassembled WGS sequence"/>
</dbReference>